<organism evidence="8 9">
    <name type="scientific">Dyella halodurans</name>
    <dbReference type="NCBI Taxonomy" id="1920171"/>
    <lineage>
        <taxon>Bacteria</taxon>
        <taxon>Pseudomonadati</taxon>
        <taxon>Pseudomonadota</taxon>
        <taxon>Gammaproteobacteria</taxon>
        <taxon>Lysobacterales</taxon>
        <taxon>Rhodanobacteraceae</taxon>
        <taxon>Dyella</taxon>
    </lineage>
</organism>
<dbReference type="EC" id="1.1.1.133" evidence="3 6"/>
<dbReference type="Proteomes" id="UP001595961">
    <property type="component" value="Unassembled WGS sequence"/>
</dbReference>
<dbReference type="InterPro" id="IPR036291">
    <property type="entry name" value="NAD(P)-bd_dom_sf"/>
</dbReference>
<comment type="similarity">
    <text evidence="2 6">Belongs to the dTDP-4-dehydrorhamnose reductase family.</text>
</comment>
<proteinExistence type="inferred from homology"/>
<comment type="cofactor">
    <cofactor evidence="6">
        <name>Mg(2+)</name>
        <dbReference type="ChEBI" id="CHEBI:18420"/>
    </cofactor>
    <text evidence="6">Binds 1 Mg(2+) ion per monomer.</text>
</comment>
<gene>
    <name evidence="8" type="primary">rfbD</name>
    <name evidence="8" type="ORF">ACFO5W_01430</name>
</gene>
<evidence type="ECO:0000259" key="7">
    <source>
        <dbReference type="Pfam" id="PF04321"/>
    </source>
</evidence>
<comment type="catalytic activity">
    <reaction evidence="5 6">
        <text>dTDP-beta-L-rhamnose + NADP(+) = dTDP-4-dehydro-beta-L-rhamnose + NADPH + H(+)</text>
        <dbReference type="Rhea" id="RHEA:21796"/>
        <dbReference type="ChEBI" id="CHEBI:15378"/>
        <dbReference type="ChEBI" id="CHEBI:57510"/>
        <dbReference type="ChEBI" id="CHEBI:57783"/>
        <dbReference type="ChEBI" id="CHEBI:58349"/>
        <dbReference type="ChEBI" id="CHEBI:62830"/>
        <dbReference type="EC" id="1.1.1.133"/>
    </reaction>
</comment>
<dbReference type="EMBL" id="JBHSGA010000003">
    <property type="protein sequence ID" value="MFC4525284.1"/>
    <property type="molecule type" value="Genomic_DNA"/>
</dbReference>
<dbReference type="Pfam" id="PF04321">
    <property type="entry name" value="RmlD_sub_bind"/>
    <property type="match status" value="1"/>
</dbReference>
<keyword evidence="6" id="KW-0521">NADP</keyword>
<keyword evidence="6 8" id="KW-0560">Oxidoreductase</keyword>
<dbReference type="InterPro" id="IPR029903">
    <property type="entry name" value="RmlD-like-bd"/>
</dbReference>
<comment type="caution">
    <text evidence="8">The sequence shown here is derived from an EMBL/GenBank/DDBJ whole genome shotgun (WGS) entry which is preliminary data.</text>
</comment>
<accession>A0ABV9BX14</accession>
<evidence type="ECO:0000256" key="4">
    <source>
        <dbReference type="ARBA" id="ARBA00017099"/>
    </source>
</evidence>
<feature type="domain" description="RmlD-like substrate binding" evidence="7">
    <location>
        <begin position="1"/>
        <end position="298"/>
    </location>
</feature>
<dbReference type="Gene3D" id="3.90.25.10">
    <property type="entry name" value="UDP-galactose 4-epimerase, domain 1"/>
    <property type="match status" value="1"/>
</dbReference>
<dbReference type="NCBIfam" id="TIGR01214">
    <property type="entry name" value="rmlD"/>
    <property type="match status" value="1"/>
</dbReference>
<reference evidence="9" key="1">
    <citation type="journal article" date="2019" name="Int. J. Syst. Evol. Microbiol.">
        <title>The Global Catalogue of Microorganisms (GCM) 10K type strain sequencing project: providing services to taxonomists for standard genome sequencing and annotation.</title>
        <authorList>
            <consortium name="The Broad Institute Genomics Platform"/>
            <consortium name="The Broad Institute Genome Sequencing Center for Infectious Disease"/>
            <person name="Wu L."/>
            <person name="Ma J."/>
        </authorList>
    </citation>
    <scope>NUCLEOTIDE SEQUENCE [LARGE SCALE GENOMIC DNA]</scope>
    <source>
        <strain evidence="9">CCM 4481</strain>
    </source>
</reference>
<dbReference type="PANTHER" id="PTHR10491">
    <property type="entry name" value="DTDP-4-DEHYDRORHAMNOSE REDUCTASE"/>
    <property type="match status" value="1"/>
</dbReference>
<keyword evidence="9" id="KW-1185">Reference proteome</keyword>
<dbReference type="CDD" id="cd05254">
    <property type="entry name" value="dTDP_HR_like_SDR_e"/>
    <property type="match status" value="1"/>
</dbReference>
<comment type="pathway">
    <text evidence="1 6">Carbohydrate biosynthesis; dTDP-L-rhamnose biosynthesis.</text>
</comment>
<dbReference type="Gene3D" id="3.40.50.720">
    <property type="entry name" value="NAD(P)-binding Rossmann-like Domain"/>
    <property type="match status" value="1"/>
</dbReference>
<name>A0ABV9BX14_9GAMM</name>
<dbReference type="SUPFAM" id="SSF51735">
    <property type="entry name" value="NAD(P)-binding Rossmann-fold domains"/>
    <property type="match status" value="1"/>
</dbReference>
<evidence type="ECO:0000256" key="5">
    <source>
        <dbReference type="ARBA" id="ARBA00048200"/>
    </source>
</evidence>
<protein>
    <recommendedName>
        <fullName evidence="4 6">dTDP-4-dehydrorhamnose reductase</fullName>
        <ecNumber evidence="3 6">1.1.1.133</ecNumber>
    </recommendedName>
</protein>
<sequence length="302" mass="32689">MKILLLGANGQVGSYLRHTLSSAGTVVASSRCGFDGALACDLTRPGDLRDLLLRQRPDLVVNAAAYTAVDLAERERDAAIALNADVPRIIGDTVAAWHGGVIHFSTDYVFDGRSHRPYLESDGTGPLGVYGQTKLMGEDALAASGADYLILRTAWVYSLRGRNFLTTMLQLAGERPLLRVVDDQRGTPTSAGFVARATAGIVTRWATDFHTRNNLNGVYHLTAKGETTWFRFAQAIFAEAHSLGVLAQAPTVIPIPSADYPTPAARPAYSVLDIHKLEDVLGVIAPEWRSDLARVIASEYER</sequence>
<dbReference type="RefSeq" id="WP_266149801.1">
    <property type="nucleotide sequence ID" value="NZ_CP064028.1"/>
</dbReference>
<dbReference type="InterPro" id="IPR005913">
    <property type="entry name" value="dTDP_dehydrorham_reduct"/>
</dbReference>
<dbReference type="PANTHER" id="PTHR10491:SF4">
    <property type="entry name" value="METHIONINE ADENOSYLTRANSFERASE 2 SUBUNIT BETA"/>
    <property type="match status" value="1"/>
</dbReference>
<evidence type="ECO:0000256" key="1">
    <source>
        <dbReference type="ARBA" id="ARBA00004781"/>
    </source>
</evidence>
<comment type="function">
    <text evidence="6">Catalyzes the reduction of dTDP-6-deoxy-L-lyxo-4-hexulose to yield dTDP-L-rhamnose.</text>
</comment>
<evidence type="ECO:0000256" key="6">
    <source>
        <dbReference type="RuleBase" id="RU364082"/>
    </source>
</evidence>
<dbReference type="GO" id="GO:0008831">
    <property type="term" value="F:dTDP-4-dehydrorhamnose reductase activity"/>
    <property type="evidence" value="ECO:0007669"/>
    <property type="project" value="UniProtKB-EC"/>
</dbReference>
<evidence type="ECO:0000256" key="2">
    <source>
        <dbReference type="ARBA" id="ARBA00010944"/>
    </source>
</evidence>
<evidence type="ECO:0000313" key="8">
    <source>
        <dbReference type="EMBL" id="MFC4525284.1"/>
    </source>
</evidence>
<evidence type="ECO:0000313" key="9">
    <source>
        <dbReference type="Proteomes" id="UP001595961"/>
    </source>
</evidence>
<evidence type="ECO:0000256" key="3">
    <source>
        <dbReference type="ARBA" id="ARBA00012929"/>
    </source>
</evidence>